<feature type="domain" description="PurM-like C-terminal" evidence="10">
    <location>
        <begin position="575"/>
        <end position="712"/>
    </location>
</feature>
<evidence type="ECO:0000313" key="12">
    <source>
        <dbReference type="EMBL" id="MFC4559460.1"/>
    </source>
</evidence>
<keyword evidence="2 8" id="KW-0436">Ligase</keyword>
<dbReference type="CDD" id="cd02203">
    <property type="entry name" value="PurL_repeat1"/>
    <property type="match status" value="1"/>
</dbReference>
<dbReference type="Pfam" id="PF18072">
    <property type="entry name" value="FGAR-AT_linker"/>
    <property type="match status" value="1"/>
</dbReference>
<comment type="pathway">
    <text evidence="8">Purine metabolism; IMP biosynthesis via de novo pathway; 5-amino-1-(5-phospho-D-ribosyl)imidazole from N(2)-formyl-N(1)-(5-phospho-D-ribosyl)glycinamide: step 1/2.</text>
</comment>
<protein>
    <recommendedName>
        <fullName evidence="8">Phosphoribosylformylglycinamidine synthase subunit PurL</fullName>
        <shortName evidence="8">FGAM synthase</shortName>
        <ecNumber evidence="8">6.3.5.3</ecNumber>
    </recommendedName>
    <alternativeName>
        <fullName evidence="8">Formylglycinamide ribonucleotide amidotransferase subunit II</fullName>
        <shortName evidence="8">FGAR amidotransferase II</shortName>
        <shortName evidence="8">FGAR-AT II</shortName>
    </alternativeName>
    <alternativeName>
        <fullName evidence="8">Glutamine amidotransferase PurL</fullName>
    </alternativeName>
    <alternativeName>
        <fullName evidence="8">Phosphoribosylformylglycinamidine synthase subunit II</fullName>
    </alternativeName>
</protein>
<dbReference type="SUPFAM" id="SSF55326">
    <property type="entry name" value="PurM N-terminal domain-like"/>
    <property type="match status" value="2"/>
</dbReference>
<feature type="binding site" evidence="8">
    <location>
        <position position="540"/>
    </location>
    <ligand>
        <name>substrate</name>
    </ligand>
</feature>
<dbReference type="HAMAP" id="MF_00420">
    <property type="entry name" value="PurL_2"/>
    <property type="match status" value="1"/>
</dbReference>
<feature type="binding site" evidence="8">
    <location>
        <position position="273"/>
    </location>
    <ligand>
        <name>Mg(2+)</name>
        <dbReference type="ChEBI" id="CHEBI:18420"/>
        <label>2</label>
    </ligand>
</feature>
<dbReference type="InterPro" id="IPR036921">
    <property type="entry name" value="PurM-like_N_sf"/>
</dbReference>
<keyword evidence="6 8" id="KW-0067">ATP-binding</keyword>
<dbReference type="Pfam" id="PF02769">
    <property type="entry name" value="AIRS_C"/>
    <property type="match status" value="2"/>
</dbReference>
<dbReference type="InterPro" id="IPR010074">
    <property type="entry name" value="PRibForGlyAmidine_synth_PurL"/>
</dbReference>
<comment type="function">
    <text evidence="8">Part of the phosphoribosylformylglycinamidine synthase complex involved in the purines biosynthetic pathway. Catalyzes the ATP-dependent conversion of formylglycinamide ribonucleotide (FGAR) and glutamine to yield formylglycinamidine ribonucleotide (FGAM) and glutamate. The FGAM synthase complex is composed of three subunits. PurQ produces an ammonia molecule by converting glutamine to glutamate. PurL transfers the ammonia molecule to FGAR to form FGAM in an ATP-dependent manner. PurS interacts with PurQ and PurL and is thought to assist in the transfer of the ammonia molecule from PurQ to PurL.</text>
</comment>
<feature type="binding site" evidence="8">
    <location>
        <position position="98"/>
    </location>
    <ligand>
        <name>Mg(2+)</name>
        <dbReference type="ChEBI" id="CHEBI:18420"/>
        <label>1</label>
    </ligand>
</feature>
<feature type="active site" evidence="8">
    <location>
        <position position="54"/>
    </location>
</feature>
<feature type="active site" description="Proton acceptor" evidence="8">
    <location>
        <position position="100"/>
    </location>
</feature>
<dbReference type="CDD" id="cd02204">
    <property type="entry name" value="PurL_repeat2"/>
    <property type="match status" value="1"/>
</dbReference>
<keyword evidence="1 8" id="KW-0963">Cytoplasm</keyword>
<feature type="domain" description="PurM-like N-terminal" evidence="9">
    <location>
        <begin position="79"/>
        <end position="194"/>
    </location>
</feature>
<sequence>MLSTVDISPEKIEADQLYKDMGLSDEEFELVKKILNRHPNFTETGIFSVMWSEHCSYKTSKPLLKKFPTKAPHVLQGPGEGAGIIDIGDEQAVVFKVESHNHPSAVEPYQGAATGVGGIIRDVFSMGARPIAMMNSLRFGNLTTDRVKYLFDEVVHGIAGYGNCVGVPTVGGEVQFDDSYEDNPLVNAMCVGLINHDEIQKGIAAGIGNTVIYAGAATGRDGIHGATFASDDLAEDSDKDRPAVQVGDPFMEKLLIEACLEVIHNDALVGMQDMGAAGLTSSASEMASKAGTGLEMDLDLVPQREENMNAYELMLSESQERMLLVVKKGREQEIIDIFEKYGLQAVAVGEVIEEKVFCLKQHGSVVADIPVDALAEEAPVYHMPSKEAEYFKAFQAMENTVPHVENHADMLKKLLQQPTIASKEYVYDQYDSMVQTNTVVAPGSDAAVVRVKGTDKALAITTDCNSRYIYLDPETGGKIAVAEAARNIVCSGARPLGLTDGLNFGNPTNPEIFWQMEKSVEGMSAASSVLGTPVISGNVSLYNQSRGKSIYPTPVVGMVGLVESLDHLTPNYFQQEGDLVYLIGETYAEFGGSELQNVVSGKYEGKAPAIDLEKEAKRQEQLLKAIRQGTVASAHDLAEGGLGVALAESLFNGNGLGVDAKVSDDATVALFSETQSRFLVSVPPENQEKFEALVKDANQIGKVNSTGVLSVRTNDGVLFEEDATKLCDLWKGAIPCLLK</sequence>
<feature type="binding site" evidence="8">
    <location>
        <position position="121"/>
    </location>
    <ligand>
        <name>substrate</name>
    </ligand>
</feature>
<feature type="binding site" evidence="8">
    <location>
        <begin position="99"/>
        <end position="102"/>
    </location>
    <ligand>
        <name>substrate</name>
    </ligand>
</feature>
<dbReference type="Gene3D" id="3.90.650.10">
    <property type="entry name" value="PurM-like C-terminal domain"/>
    <property type="match status" value="2"/>
</dbReference>
<evidence type="ECO:0000313" key="13">
    <source>
        <dbReference type="Proteomes" id="UP001595989"/>
    </source>
</evidence>
<evidence type="ECO:0000256" key="3">
    <source>
        <dbReference type="ARBA" id="ARBA00022723"/>
    </source>
</evidence>
<comment type="similarity">
    <text evidence="8">Belongs to the FGAMS family.</text>
</comment>
<evidence type="ECO:0000256" key="8">
    <source>
        <dbReference type="HAMAP-Rule" id="MF_00420"/>
    </source>
</evidence>
<organism evidence="12 13">
    <name type="scientific">Virgibacillus kekensis</name>
    <dbReference type="NCBI Taxonomy" id="202261"/>
    <lineage>
        <taxon>Bacteria</taxon>
        <taxon>Bacillati</taxon>
        <taxon>Bacillota</taxon>
        <taxon>Bacilli</taxon>
        <taxon>Bacillales</taxon>
        <taxon>Bacillaceae</taxon>
        <taxon>Virgibacillus</taxon>
    </lineage>
</organism>
<keyword evidence="13" id="KW-1185">Reference proteome</keyword>
<feature type="domain" description="Phosphoribosylformylglycinamidine synthase linker" evidence="11">
    <location>
        <begin position="12"/>
        <end position="58"/>
    </location>
</feature>
<accession>A0ABV9DKS9</accession>
<feature type="binding site" evidence="8">
    <location>
        <position position="538"/>
    </location>
    <ligand>
        <name>Mg(2+)</name>
        <dbReference type="ChEBI" id="CHEBI:18420"/>
        <label>1</label>
    </ligand>
</feature>
<comment type="caution">
    <text evidence="8">Lacks conserved residue(s) required for the propagation of feature annotation.</text>
</comment>
<proteinExistence type="inferred from homology"/>
<keyword evidence="4 8" id="KW-0547">Nucleotide-binding</keyword>
<feature type="binding site" evidence="8">
    <location>
        <begin position="317"/>
        <end position="319"/>
    </location>
    <ligand>
        <name>substrate</name>
    </ligand>
</feature>
<feature type="binding site" evidence="8">
    <location>
        <position position="245"/>
    </location>
    <ligand>
        <name>substrate</name>
    </ligand>
</feature>
<dbReference type="EMBL" id="JBHSFU010000008">
    <property type="protein sequence ID" value="MFC4559460.1"/>
    <property type="molecule type" value="Genomic_DNA"/>
</dbReference>
<evidence type="ECO:0000259" key="11">
    <source>
        <dbReference type="Pfam" id="PF18072"/>
    </source>
</evidence>
<dbReference type="InterPro" id="IPR036676">
    <property type="entry name" value="PurM-like_C_sf"/>
</dbReference>
<evidence type="ECO:0000256" key="1">
    <source>
        <dbReference type="ARBA" id="ARBA00022490"/>
    </source>
</evidence>
<feature type="binding site" evidence="8">
    <location>
        <position position="57"/>
    </location>
    <ligand>
        <name>ATP</name>
        <dbReference type="ChEBI" id="CHEBI:30616"/>
    </ligand>
</feature>
<dbReference type="NCBIfam" id="TIGR01736">
    <property type="entry name" value="FGAM_synth_II"/>
    <property type="match status" value="1"/>
</dbReference>
<evidence type="ECO:0000256" key="4">
    <source>
        <dbReference type="ARBA" id="ARBA00022741"/>
    </source>
</evidence>
<feature type="domain" description="PurM-like C-terminal" evidence="10">
    <location>
        <begin position="207"/>
        <end position="355"/>
    </location>
</feature>
<feature type="binding site" evidence="8">
    <location>
        <position position="537"/>
    </location>
    <ligand>
        <name>ATP</name>
        <dbReference type="ChEBI" id="CHEBI:30616"/>
    </ligand>
</feature>
<dbReference type="NCBIfam" id="NF002290">
    <property type="entry name" value="PRK01213.1"/>
    <property type="match status" value="1"/>
</dbReference>
<dbReference type="PANTHER" id="PTHR43555">
    <property type="entry name" value="PHOSPHORIBOSYLFORMYLGLYCINAMIDINE SYNTHASE SUBUNIT PURL"/>
    <property type="match status" value="1"/>
</dbReference>
<comment type="subcellular location">
    <subcellularLocation>
        <location evidence="8">Cytoplasm</location>
    </subcellularLocation>
</comment>
<gene>
    <name evidence="8 12" type="primary">purL</name>
    <name evidence="12" type="ORF">ACFO3D_14775</name>
</gene>
<feature type="domain" description="PurM-like N-terminal" evidence="9">
    <location>
        <begin position="443"/>
        <end position="562"/>
    </location>
</feature>
<reference evidence="13" key="1">
    <citation type="journal article" date="2019" name="Int. J. Syst. Evol. Microbiol.">
        <title>The Global Catalogue of Microorganisms (GCM) 10K type strain sequencing project: providing services to taxonomists for standard genome sequencing and annotation.</title>
        <authorList>
            <consortium name="The Broad Institute Genomics Platform"/>
            <consortium name="The Broad Institute Genome Sequencing Center for Infectious Disease"/>
            <person name="Wu L."/>
            <person name="Ma J."/>
        </authorList>
    </citation>
    <scope>NUCLEOTIDE SEQUENCE [LARGE SCALE GENOMIC DNA]</scope>
    <source>
        <strain evidence="13">CGMCC 4.7426</strain>
    </source>
</reference>
<comment type="caution">
    <text evidence="12">The sequence shown here is derived from an EMBL/GenBank/DDBJ whole genome shotgun (WGS) entry which is preliminary data.</text>
</comment>
<dbReference type="Gene3D" id="3.30.1330.10">
    <property type="entry name" value="PurM-like, N-terminal domain"/>
    <property type="match status" value="2"/>
</dbReference>
<dbReference type="Pfam" id="PF00586">
    <property type="entry name" value="AIRS"/>
    <property type="match status" value="2"/>
</dbReference>
<comment type="subunit">
    <text evidence="8">Monomer. Part of the FGAM synthase complex composed of 1 PurL, 1 PurQ and 2 PurS subunits.</text>
</comment>
<evidence type="ECO:0000256" key="6">
    <source>
        <dbReference type="ARBA" id="ARBA00022840"/>
    </source>
</evidence>
<evidence type="ECO:0000256" key="2">
    <source>
        <dbReference type="ARBA" id="ARBA00022598"/>
    </source>
</evidence>
<keyword evidence="7 8" id="KW-0460">Magnesium</keyword>
<comment type="catalytic activity">
    <reaction evidence="8">
        <text>N(2)-formyl-N(1)-(5-phospho-beta-D-ribosyl)glycinamide + L-glutamine + ATP + H2O = 2-formamido-N(1)-(5-O-phospho-beta-D-ribosyl)acetamidine + L-glutamate + ADP + phosphate + H(+)</text>
        <dbReference type="Rhea" id="RHEA:17129"/>
        <dbReference type="ChEBI" id="CHEBI:15377"/>
        <dbReference type="ChEBI" id="CHEBI:15378"/>
        <dbReference type="ChEBI" id="CHEBI:29985"/>
        <dbReference type="ChEBI" id="CHEBI:30616"/>
        <dbReference type="ChEBI" id="CHEBI:43474"/>
        <dbReference type="ChEBI" id="CHEBI:58359"/>
        <dbReference type="ChEBI" id="CHEBI:147286"/>
        <dbReference type="ChEBI" id="CHEBI:147287"/>
        <dbReference type="ChEBI" id="CHEBI:456216"/>
        <dbReference type="EC" id="6.3.5.3"/>
    </reaction>
</comment>
<dbReference type="RefSeq" id="WP_390297649.1">
    <property type="nucleotide sequence ID" value="NZ_JBHSFU010000008.1"/>
</dbReference>
<dbReference type="PANTHER" id="PTHR43555:SF1">
    <property type="entry name" value="PHOSPHORIBOSYLFORMYLGLYCINAMIDINE SYNTHASE SUBUNIT PURL"/>
    <property type="match status" value="1"/>
</dbReference>
<dbReference type="EC" id="6.3.5.3" evidence="8"/>
<evidence type="ECO:0000259" key="9">
    <source>
        <dbReference type="Pfam" id="PF00586"/>
    </source>
</evidence>
<feature type="binding site" evidence="8">
    <location>
        <position position="122"/>
    </location>
    <ligand>
        <name>Mg(2+)</name>
        <dbReference type="ChEBI" id="CHEBI:18420"/>
        <label>2</label>
    </ligand>
</feature>
<evidence type="ECO:0000259" key="10">
    <source>
        <dbReference type="Pfam" id="PF02769"/>
    </source>
</evidence>
<dbReference type="InterPro" id="IPR010918">
    <property type="entry name" value="PurM-like_C_dom"/>
</dbReference>
<dbReference type="InterPro" id="IPR041609">
    <property type="entry name" value="PurL_linker"/>
</dbReference>
<keyword evidence="5 8" id="KW-0658">Purine biosynthesis</keyword>
<feature type="binding site" evidence="8">
    <location>
        <position position="500"/>
    </location>
    <ligand>
        <name>ATP</name>
        <dbReference type="ChEBI" id="CHEBI:30616"/>
    </ligand>
</feature>
<dbReference type="SUPFAM" id="SSF56042">
    <property type="entry name" value="PurM C-terminal domain-like"/>
    <property type="match status" value="2"/>
</dbReference>
<keyword evidence="3 8" id="KW-0479">Metal-binding</keyword>
<evidence type="ECO:0000256" key="7">
    <source>
        <dbReference type="ARBA" id="ARBA00022842"/>
    </source>
</evidence>
<dbReference type="GO" id="GO:0004642">
    <property type="term" value="F:phosphoribosylformylglycinamidine synthase activity"/>
    <property type="evidence" value="ECO:0007669"/>
    <property type="project" value="UniProtKB-EC"/>
</dbReference>
<evidence type="ECO:0000256" key="5">
    <source>
        <dbReference type="ARBA" id="ARBA00022755"/>
    </source>
</evidence>
<dbReference type="Proteomes" id="UP001595989">
    <property type="component" value="Unassembled WGS sequence"/>
</dbReference>
<name>A0ABV9DKS9_9BACI</name>
<dbReference type="PIRSF" id="PIRSF001587">
    <property type="entry name" value="FGAM_synthase_II"/>
    <property type="match status" value="1"/>
</dbReference>
<feature type="binding site" evidence="8">
    <location>
        <position position="96"/>
    </location>
    <ligand>
        <name>ATP</name>
        <dbReference type="ChEBI" id="CHEBI:30616"/>
    </ligand>
</feature>
<dbReference type="InterPro" id="IPR016188">
    <property type="entry name" value="PurM-like_N"/>
</dbReference>